<evidence type="ECO:0000313" key="3">
    <source>
        <dbReference type="Proteomes" id="UP001497516"/>
    </source>
</evidence>
<reference evidence="2 3" key="1">
    <citation type="submission" date="2024-04" db="EMBL/GenBank/DDBJ databases">
        <authorList>
            <person name="Fracassetti M."/>
        </authorList>
    </citation>
    <scope>NUCLEOTIDE SEQUENCE [LARGE SCALE GENOMIC DNA]</scope>
</reference>
<protein>
    <submittedName>
        <fullName evidence="2">Uncharacterized protein</fullName>
    </submittedName>
</protein>
<dbReference type="Proteomes" id="UP001497516">
    <property type="component" value="Chromosome 8"/>
</dbReference>
<feature type="compositionally biased region" description="Basic and acidic residues" evidence="1">
    <location>
        <begin position="1"/>
        <end position="12"/>
    </location>
</feature>
<evidence type="ECO:0000313" key="2">
    <source>
        <dbReference type="EMBL" id="CAL1407467.1"/>
    </source>
</evidence>
<name>A0AAV2GBA9_9ROSI</name>
<proteinExistence type="predicted"/>
<organism evidence="2 3">
    <name type="scientific">Linum trigynum</name>
    <dbReference type="NCBI Taxonomy" id="586398"/>
    <lineage>
        <taxon>Eukaryota</taxon>
        <taxon>Viridiplantae</taxon>
        <taxon>Streptophyta</taxon>
        <taxon>Embryophyta</taxon>
        <taxon>Tracheophyta</taxon>
        <taxon>Spermatophyta</taxon>
        <taxon>Magnoliopsida</taxon>
        <taxon>eudicotyledons</taxon>
        <taxon>Gunneridae</taxon>
        <taxon>Pentapetalae</taxon>
        <taxon>rosids</taxon>
        <taxon>fabids</taxon>
        <taxon>Malpighiales</taxon>
        <taxon>Linaceae</taxon>
        <taxon>Linum</taxon>
    </lineage>
</organism>
<dbReference type="EMBL" id="OZ034821">
    <property type="protein sequence ID" value="CAL1407467.1"/>
    <property type="molecule type" value="Genomic_DNA"/>
</dbReference>
<sequence>MEDSAHPPDKVHHPQPAIGSLDHQQRDDFPPLHENPVEPLHMGAVIATTFARFLGRDRVGTMHLGASSQDGAALRCGRDGMLNHWPDLAISSGDNLQYEVVLQRERGIEYLDGI</sequence>
<accession>A0AAV2GBA9</accession>
<dbReference type="AlphaFoldDB" id="A0AAV2GBA9"/>
<feature type="region of interest" description="Disordered" evidence="1">
    <location>
        <begin position="1"/>
        <end position="38"/>
    </location>
</feature>
<gene>
    <name evidence="2" type="ORF">LTRI10_LOCUS47131</name>
</gene>
<evidence type="ECO:0000256" key="1">
    <source>
        <dbReference type="SAM" id="MobiDB-lite"/>
    </source>
</evidence>
<keyword evidence="3" id="KW-1185">Reference proteome</keyword>